<dbReference type="Pfam" id="PF07690">
    <property type="entry name" value="MFS_1"/>
    <property type="match status" value="1"/>
</dbReference>
<proteinExistence type="predicted"/>
<comment type="caution">
    <text evidence="9">The sequence shown here is derived from an EMBL/GenBank/DDBJ whole genome shotgun (WGS) entry which is preliminary data.</text>
</comment>
<feature type="transmembrane region" description="Helical" evidence="7">
    <location>
        <begin position="109"/>
        <end position="128"/>
    </location>
</feature>
<name>A0A4U3MSE2_9ACTN</name>
<keyword evidence="2" id="KW-0813">Transport</keyword>
<feature type="transmembrane region" description="Helical" evidence="7">
    <location>
        <begin position="344"/>
        <end position="362"/>
    </location>
</feature>
<evidence type="ECO:0000256" key="4">
    <source>
        <dbReference type="ARBA" id="ARBA00022692"/>
    </source>
</evidence>
<keyword evidence="10" id="KW-1185">Reference proteome</keyword>
<dbReference type="InterPro" id="IPR011701">
    <property type="entry name" value="MFS"/>
</dbReference>
<keyword evidence="3" id="KW-1003">Cell membrane</keyword>
<dbReference type="OrthoDB" id="4532109at2"/>
<feature type="transmembrane region" description="Helical" evidence="7">
    <location>
        <begin position="374"/>
        <end position="401"/>
    </location>
</feature>
<feature type="transmembrane region" description="Helical" evidence="7">
    <location>
        <begin position="135"/>
        <end position="156"/>
    </location>
</feature>
<feature type="transmembrane region" description="Helical" evidence="7">
    <location>
        <begin position="292"/>
        <end position="312"/>
    </location>
</feature>
<feature type="transmembrane region" description="Helical" evidence="7">
    <location>
        <begin position="255"/>
        <end position="280"/>
    </location>
</feature>
<comment type="subcellular location">
    <subcellularLocation>
        <location evidence="1">Cell membrane</location>
        <topology evidence="1">Multi-pass membrane protein</topology>
    </subcellularLocation>
</comment>
<keyword evidence="6 7" id="KW-0472">Membrane</keyword>
<feature type="transmembrane region" description="Helical" evidence="7">
    <location>
        <begin position="220"/>
        <end position="235"/>
    </location>
</feature>
<dbReference type="GO" id="GO:0005886">
    <property type="term" value="C:plasma membrane"/>
    <property type="evidence" value="ECO:0007669"/>
    <property type="project" value="UniProtKB-SubCell"/>
</dbReference>
<evidence type="ECO:0000259" key="8">
    <source>
        <dbReference type="PROSITE" id="PS50850"/>
    </source>
</evidence>
<accession>A0A4U3MSE2</accession>
<dbReference type="SUPFAM" id="SSF103473">
    <property type="entry name" value="MFS general substrate transporter"/>
    <property type="match status" value="1"/>
</dbReference>
<dbReference type="PRINTS" id="PR01036">
    <property type="entry name" value="TCRTETB"/>
</dbReference>
<feature type="transmembrane region" description="Helical" evidence="7">
    <location>
        <begin position="46"/>
        <end position="64"/>
    </location>
</feature>
<reference evidence="9 10" key="1">
    <citation type="submission" date="2019-04" db="EMBL/GenBank/DDBJ databases">
        <title>Herbidospora sp. NEAU-GS14.nov., a novel actinomycete isolated from soil.</title>
        <authorList>
            <person name="Han L."/>
        </authorList>
    </citation>
    <scope>NUCLEOTIDE SEQUENCE [LARGE SCALE GENOMIC DNA]</scope>
    <source>
        <strain evidence="9 10">NEAU-GS14</strain>
    </source>
</reference>
<feature type="transmembrane region" description="Helical" evidence="7">
    <location>
        <begin position="76"/>
        <end position="97"/>
    </location>
</feature>
<keyword evidence="5 7" id="KW-1133">Transmembrane helix</keyword>
<keyword evidence="4 7" id="KW-0812">Transmembrane</keyword>
<evidence type="ECO:0000313" key="9">
    <source>
        <dbReference type="EMBL" id="TKK91347.1"/>
    </source>
</evidence>
<feature type="transmembrane region" description="Helical" evidence="7">
    <location>
        <begin position="319"/>
        <end position="338"/>
    </location>
</feature>
<evidence type="ECO:0000256" key="1">
    <source>
        <dbReference type="ARBA" id="ARBA00004651"/>
    </source>
</evidence>
<sequence length="443" mass="44363">MLPGVRMFSAVAVLCLSAFVVMIDSTVVQVMVPALTVSFGAGLDDVLWVFNGFVIAYAALLITAGRLGGVHGPRRLLVAGLVVFALASLAGGLATALPQLVAARVAQGVGGAMIVPQTLTLIAAVFPAERRGTALGLVSATMALAAVLGPVGGGLIVTTWGWRWVFLINVPLCLAAVVLALRRLPPGATASGGELDWGGVVLIGTGLAVASYALLTPERLLWLVPAAVLVAVFALRQRGHRAPLMPPQVFRDRAFLVAGWVGAAQFGVLAGLMLLVSVRVQGELGGDAIDTGLALLPMAVAAGFASPVAGWLSDRIGGGPIMAAGMLALGAGAIGFALSTWGPAVAALAVAGLGVGLVMAPASTEAIRRLAPDLVPAASGVLNTARQAASLLGVAVIGGIAQQGPGALTTAATALTAVAVLSGLTALFLLSRHVSDDALTNRP</sequence>
<feature type="transmembrane region" description="Helical" evidence="7">
    <location>
        <begin position="162"/>
        <end position="181"/>
    </location>
</feature>
<evidence type="ECO:0000256" key="6">
    <source>
        <dbReference type="ARBA" id="ARBA00023136"/>
    </source>
</evidence>
<evidence type="ECO:0000256" key="2">
    <source>
        <dbReference type="ARBA" id="ARBA00022448"/>
    </source>
</evidence>
<dbReference type="AlphaFoldDB" id="A0A4U3MSE2"/>
<dbReference type="InterPro" id="IPR020846">
    <property type="entry name" value="MFS_dom"/>
</dbReference>
<dbReference type="InterPro" id="IPR036259">
    <property type="entry name" value="MFS_trans_sf"/>
</dbReference>
<dbReference type="GO" id="GO:0022857">
    <property type="term" value="F:transmembrane transporter activity"/>
    <property type="evidence" value="ECO:0007669"/>
    <property type="project" value="InterPro"/>
</dbReference>
<evidence type="ECO:0000256" key="7">
    <source>
        <dbReference type="SAM" id="Phobius"/>
    </source>
</evidence>
<dbReference type="Proteomes" id="UP000308705">
    <property type="component" value="Unassembled WGS sequence"/>
</dbReference>
<dbReference type="PROSITE" id="PS50850">
    <property type="entry name" value="MFS"/>
    <property type="match status" value="1"/>
</dbReference>
<gene>
    <name evidence="9" type="ORF">FDA94_00635</name>
</gene>
<protein>
    <submittedName>
        <fullName evidence="9">Multidrug efflux MFS transporter</fullName>
    </submittedName>
</protein>
<feature type="transmembrane region" description="Helical" evidence="7">
    <location>
        <begin position="407"/>
        <end position="430"/>
    </location>
</feature>
<dbReference type="EMBL" id="SZQA01000001">
    <property type="protein sequence ID" value="TKK91347.1"/>
    <property type="molecule type" value="Genomic_DNA"/>
</dbReference>
<evidence type="ECO:0000313" key="10">
    <source>
        <dbReference type="Proteomes" id="UP000308705"/>
    </source>
</evidence>
<dbReference type="Gene3D" id="1.20.1720.10">
    <property type="entry name" value="Multidrug resistance protein D"/>
    <property type="match status" value="1"/>
</dbReference>
<organism evidence="9 10">
    <name type="scientific">Herbidospora galbida</name>
    <dbReference type="NCBI Taxonomy" id="2575442"/>
    <lineage>
        <taxon>Bacteria</taxon>
        <taxon>Bacillati</taxon>
        <taxon>Actinomycetota</taxon>
        <taxon>Actinomycetes</taxon>
        <taxon>Streptosporangiales</taxon>
        <taxon>Streptosporangiaceae</taxon>
        <taxon>Herbidospora</taxon>
    </lineage>
</organism>
<dbReference type="Gene3D" id="1.20.1250.20">
    <property type="entry name" value="MFS general substrate transporter like domains"/>
    <property type="match status" value="1"/>
</dbReference>
<dbReference type="PANTHER" id="PTHR42718:SF46">
    <property type="entry name" value="BLR6921 PROTEIN"/>
    <property type="match status" value="1"/>
</dbReference>
<dbReference type="PANTHER" id="PTHR42718">
    <property type="entry name" value="MAJOR FACILITATOR SUPERFAMILY MULTIDRUG TRANSPORTER MFSC"/>
    <property type="match status" value="1"/>
</dbReference>
<evidence type="ECO:0000256" key="3">
    <source>
        <dbReference type="ARBA" id="ARBA00022475"/>
    </source>
</evidence>
<feature type="domain" description="Major facilitator superfamily (MFS) profile" evidence="8">
    <location>
        <begin position="10"/>
        <end position="434"/>
    </location>
</feature>
<evidence type="ECO:0000256" key="5">
    <source>
        <dbReference type="ARBA" id="ARBA00022989"/>
    </source>
</evidence>
<feature type="transmembrane region" description="Helical" evidence="7">
    <location>
        <begin position="193"/>
        <end position="214"/>
    </location>
</feature>